<feature type="region of interest" description="Disordered" evidence="1">
    <location>
        <begin position="1"/>
        <end position="23"/>
    </location>
</feature>
<keyword evidence="2" id="KW-1133">Transmembrane helix</keyword>
<feature type="transmembrane region" description="Helical" evidence="2">
    <location>
        <begin position="89"/>
        <end position="106"/>
    </location>
</feature>
<dbReference type="RefSeq" id="WP_367774908.1">
    <property type="nucleotide sequence ID" value="NZ_JBFNXR010000052.1"/>
</dbReference>
<dbReference type="Pfam" id="PF09997">
    <property type="entry name" value="DUF2238"/>
    <property type="match status" value="1"/>
</dbReference>
<evidence type="ECO:0008006" key="5">
    <source>
        <dbReference type="Google" id="ProtNLM"/>
    </source>
</evidence>
<sequence>MNKLHPGAEKMSPENQPTKQRTNLQADRKAKLAHLAILVVLQVVMVVELTFLVLDRQWIHVFLVAAIMIAMLAPTLLHSRSLALIPPEIQILAMLFAFATLFLGEVQDYYERYWWWDLLLHTTAGLLMGMLGFLIVYILNEDSQVDLHMRPSFLALFAFSFSQAIGAVWEIFEFAMDQLFGMTMQKPMLGDSSGLTDTMFDLIVNAVGAAVISLAGWRYLRLSRTSYVDGWVARFIARNPRLFGD</sequence>
<feature type="compositionally biased region" description="Polar residues" evidence="1">
    <location>
        <begin position="13"/>
        <end position="23"/>
    </location>
</feature>
<dbReference type="InterPro" id="IPR014509">
    <property type="entry name" value="YjdF-like"/>
</dbReference>
<gene>
    <name evidence="3" type="ORF">ABUH87_15065</name>
</gene>
<evidence type="ECO:0000256" key="2">
    <source>
        <dbReference type="SAM" id="Phobius"/>
    </source>
</evidence>
<accession>A0ABV3RED4</accession>
<proteinExistence type="predicted"/>
<feature type="compositionally biased region" description="Basic and acidic residues" evidence="1">
    <location>
        <begin position="1"/>
        <end position="12"/>
    </location>
</feature>
<name>A0ABV3RED4_9SPHN</name>
<evidence type="ECO:0000313" key="4">
    <source>
        <dbReference type="Proteomes" id="UP001556118"/>
    </source>
</evidence>
<keyword evidence="4" id="KW-1185">Reference proteome</keyword>
<evidence type="ECO:0000256" key="1">
    <source>
        <dbReference type="SAM" id="MobiDB-lite"/>
    </source>
</evidence>
<feature type="transmembrane region" description="Helical" evidence="2">
    <location>
        <begin position="118"/>
        <end position="140"/>
    </location>
</feature>
<feature type="transmembrane region" description="Helical" evidence="2">
    <location>
        <begin position="202"/>
        <end position="220"/>
    </location>
</feature>
<feature type="transmembrane region" description="Helical" evidence="2">
    <location>
        <begin position="58"/>
        <end position="77"/>
    </location>
</feature>
<dbReference type="EMBL" id="JBFNXR010000052">
    <property type="protein sequence ID" value="MEW9856458.1"/>
    <property type="molecule type" value="Genomic_DNA"/>
</dbReference>
<feature type="transmembrane region" description="Helical" evidence="2">
    <location>
        <begin position="32"/>
        <end position="52"/>
    </location>
</feature>
<keyword evidence="2" id="KW-0812">Transmembrane</keyword>
<reference evidence="3 4" key="1">
    <citation type="submission" date="2024-06" db="EMBL/GenBank/DDBJ databases">
        <title>Novosphingobium rhizovicinus M1R2S20.</title>
        <authorList>
            <person name="Sun J.-Q."/>
        </authorList>
    </citation>
    <scope>NUCLEOTIDE SEQUENCE [LARGE SCALE GENOMIC DNA]</scope>
    <source>
        <strain evidence="3 4">M1R2S20</strain>
    </source>
</reference>
<organism evidence="3 4">
    <name type="scientific">Novosphingobium rhizovicinum</name>
    <dbReference type="NCBI Taxonomy" id="3228928"/>
    <lineage>
        <taxon>Bacteria</taxon>
        <taxon>Pseudomonadati</taxon>
        <taxon>Pseudomonadota</taxon>
        <taxon>Alphaproteobacteria</taxon>
        <taxon>Sphingomonadales</taxon>
        <taxon>Sphingomonadaceae</taxon>
        <taxon>Novosphingobium</taxon>
    </lineage>
</organism>
<comment type="caution">
    <text evidence="3">The sequence shown here is derived from an EMBL/GenBank/DDBJ whole genome shotgun (WGS) entry which is preliminary data.</text>
</comment>
<protein>
    <recommendedName>
        <fullName evidence="5">Membrane protein YjdF</fullName>
    </recommendedName>
</protein>
<dbReference type="Proteomes" id="UP001556118">
    <property type="component" value="Unassembled WGS sequence"/>
</dbReference>
<evidence type="ECO:0000313" key="3">
    <source>
        <dbReference type="EMBL" id="MEW9856458.1"/>
    </source>
</evidence>
<feature type="transmembrane region" description="Helical" evidence="2">
    <location>
        <begin position="152"/>
        <end position="172"/>
    </location>
</feature>
<keyword evidence="2" id="KW-0472">Membrane</keyword>